<proteinExistence type="predicted"/>
<dbReference type="Proteomes" id="UP000190166">
    <property type="component" value="Unassembled WGS sequence"/>
</dbReference>
<dbReference type="RefSeq" id="WP_079470657.1">
    <property type="nucleotide sequence ID" value="NZ_FUZZ01000002.1"/>
</dbReference>
<dbReference type="GO" id="GO:0016301">
    <property type="term" value="F:kinase activity"/>
    <property type="evidence" value="ECO:0007669"/>
    <property type="project" value="UniProtKB-KW"/>
</dbReference>
<dbReference type="PROSITE" id="PS50042">
    <property type="entry name" value="CNMP_BINDING_3"/>
    <property type="match status" value="1"/>
</dbReference>
<dbReference type="Gene3D" id="2.60.120.10">
    <property type="entry name" value="Jelly Rolls"/>
    <property type="match status" value="1"/>
</dbReference>
<sequence length="189" mass="22366">MVHPLRTHIETVCKLTDEEFEYVLSHFTPLKLKKHRLLVREGDWVKHEYFVLKGCLRSYITDADTGKEFTYQFAAENWWISEREAFLKQTAATTAIECVEDCELLGLSFENREKLGREMWKYEHYVAVKTSLGYVALQKRLQLMIMGSTKERFENFVNQYPDLYSRVPKAFIASFLGVSRETISRLYRK</sequence>
<protein>
    <submittedName>
        <fullName evidence="2">cAMP-binding domain of CRP or a regulatory subunit of cAMP-dependent protein kinases</fullName>
    </submittedName>
</protein>
<keyword evidence="2" id="KW-0808">Transferase</keyword>
<gene>
    <name evidence="2" type="ORF">SAMN05660461_3376</name>
</gene>
<dbReference type="STRING" id="393003.SAMN05660461_3376"/>
<accession>A0A1T5P0K0</accession>
<evidence type="ECO:0000313" key="3">
    <source>
        <dbReference type="Proteomes" id="UP000190166"/>
    </source>
</evidence>
<dbReference type="InterPro" id="IPR018490">
    <property type="entry name" value="cNMP-bd_dom_sf"/>
</dbReference>
<dbReference type="InterPro" id="IPR014710">
    <property type="entry name" value="RmlC-like_jellyroll"/>
</dbReference>
<organism evidence="2 3">
    <name type="scientific">Chitinophaga ginsengisegetis</name>
    <dbReference type="NCBI Taxonomy" id="393003"/>
    <lineage>
        <taxon>Bacteria</taxon>
        <taxon>Pseudomonadati</taxon>
        <taxon>Bacteroidota</taxon>
        <taxon>Chitinophagia</taxon>
        <taxon>Chitinophagales</taxon>
        <taxon>Chitinophagaceae</taxon>
        <taxon>Chitinophaga</taxon>
    </lineage>
</organism>
<dbReference type="Pfam" id="PF00027">
    <property type="entry name" value="cNMP_binding"/>
    <property type="match status" value="1"/>
</dbReference>
<feature type="domain" description="Cyclic nucleotide-binding" evidence="1">
    <location>
        <begin position="11"/>
        <end position="115"/>
    </location>
</feature>
<evidence type="ECO:0000313" key="2">
    <source>
        <dbReference type="EMBL" id="SKD06295.1"/>
    </source>
</evidence>
<name>A0A1T5P0K0_9BACT</name>
<dbReference type="AlphaFoldDB" id="A0A1T5P0K0"/>
<dbReference type="CDD" id="cd00038">
    <property type="entry name" value="CAP_ED"/>
    <property type="match status" value="1"/>
</dbReference>
<evidence type="ECO:0000259" key="1">
    <source>
        <dbReference type="PROSITE" id="PS50042"/>
    </source>
</evidence>
<keyword evidence="3" id="KW-1185">Reference proteome</keyword>
<dbReference type="SUPFAM" id="SSF51206">
    <property type="entry name" value="cAMP-binding domain-like"/>
    <property type="match status" value="1"/>
</dbReference>
<keyword evidence="2" id="KW-0418">Kinase</keyword>
<dbReference type="InterPro" id="IPR000595">
    <property type="entry name" value="cNMP-bd_dom"/>
</dbReference>
<reference evidence="2 3" key="1">
    <citation type="submission" date="2017-02" db="EMBL/GenBank/DDBJ databases">
        <authorList>
            <person name="Peterson S.W."/>
        </authorList>
    </citation>
    <scope>NUCLEOTIDE SEQUENCE [LARGE SCALE GENOMIC DNA]</scope>
    <source>
        <strain evidence="2 3">DSM 18108</strain>
    </source>
</reference>
<dbReference type="EMBL" id="FUZZ01000002">
    <property type="protein sequence ID" value="SKD06295.1"/>
    <property type="molecule type" value="Genomic_DNA"/>
</dbReference>